<keyword evidence="2" id="KW-1185">Reference proteome</keyword>
<dbReference type="AlphaFoldDB" id="A0A232EL70"/>
<accession>A0A232EL70</accession>
<dbReference type="Proteomes" id="UP000215335">
    <property type="component" value="Unassembled WGS sequence"/>
</dbReference>
<evidence type="ECO:0000313" key="2">
    <source>
        <dbReference type="Proteomes" id="UP000215335"/>
    </source>
</evidence>
<organism evidence="1 2">
    <name type="scientific">Trichomalopsis sarcophagae</name>
    <dbReference type="NCBI Taxonomy" id="543379"/>
    <lineage>
        <taxon>Eukaryota</taxon>
        <taxon>Metazoa</taxon>
        <taxon>Ecdysozoa</taxon>
        <taxon>Arthropoda</taxon>
        <taxon>Hexapoda</taxon>
        <taxon>Insecta</taxon>
        <taxon>Pterygota</taxon>
        <taxon>Neoptera</taxon>
        <taxon>Endopterygota</taxon>
        <taxon>Hymenoptera</taxon>
        <taxon>Apocrita</taxon>
        <taxon>Proctotrupomorpha</taxon>
        <taxon>Chalcidoidea</taxon>
        <taxon>Pteromalidae</taxon>
        <taxon>Pteromalinae</taxon>
        <taxon>Trichomalopsis</taxon>
    </lineage>
</organism>
<dbReference type="EMBL" id="NNAY01003614">
    <property type="protein sequence ID" value="OXU19103.1"/>
    <property type="molecule type" value="Genomic_DNA"/>
</dbReference>
<protein>
    <submittedName>
        <fullName evidence="1">Uncharacterized protein</fullName>
    </submittedName>
</protein>
<evidence type="ECO:0000313" key="1">
    <source>
        <dbReference type="EMBL" id="OXU19103.1"/>
    </source>
</evidence>
<feature type="non-terminal residue" evidence="1">
    <location>
        <position position="1"/>
    </location>
</feature>
<name>A0A232EL70_9HYME</name>
<sequence length="82" mass="9280">NNLSNRFVNYWRLDRTVLSGSAQSACCSISIFSELVCLVHVSNLNNQTNLLFIAANLTMHYPRADSHCLGSVLWHCWLLKTP</sequence>
<gene>
    <name evidence="1" type="ORF">TSAR_005165</name>
</gene>
<reference evidence="1 2" key="1">
    <citation type="journal article" date="2017" name="Curr. Biol.">
        <title>The Evolution of Venom by Co-option of Single-Copy Genes.</title>
        <authorList>
            <person name="Martinson E.O."/>
            <person name="Mrinalini"/>
            <person name="Kelkar Y.D."/>
            <person name="Chang C.H."/>
            <person name="Werren J.H."/>
        </authorList>
    </citation>
    <scope>NUCLEOTIDE SEQUENCE [LARGE SCALE GENOMIC DNA]</scope>
    <source>
        <strain evidence="1 2">Alberta</strain>
        <tissue evidence="1">Whole body</tissue>
    </source>
</reference>
<comment type="caution">
    <text evidence="1">The sequence shown here is derived from an EMBL/GenBank/DDBJ whole genome shotgun (WGS) entry which is preliminary data.</text>
</comment>
<proteinExistence type="predicted"/>